<geneLocation type="plasmid" evidence="2">
    <name>p19Msa1047_11</name>
</geneLocation>
<name>A0AAT9P6X4_9STAP</name>
<dbReference type="Pfam" id="PF18812">
    <property type="entry name" value="PBECR3"/>
    <property type="match status" value="1"/>
</dbReference>
<reference evidence="2" key="1">
    <citation type="submission" date="2024-06" db="EMBL/GenBank/DDBJ databases">
        <title>Prevalence and characterization of methicillin-resistant Macrococcus spp. in food producing animals and meat in Switzerland in 2019.</title>
        <authorList>
            <person name="Keller J.E."/>
            <person name="Schwendener S."/>
            <person name="Neuenschwander J."/>
            <person name="Overesch G."/>
            <person name="Perreten V."/>
        </authorList>
    </citation>
    <scope>NUCLEOTIDE SEQUENCE</scope>
    <source>
        <strain evidence="2">19Msa1099</strain>
        <plasmid evidence="2">p19Msa1047_11</plasmid>
    </source>
</reference>
<sequence>MIEDKFMEIEDFDESSSERIVIAKLDVEKVFHYTGIQFFNEDVYLTPGLVKHIKRRHDGIWEIYKTEISNSILNPDYIGVNPKHDNSIEIYKRLDNVILIAITSKEDAGVIISSIYELDNAEHKITKRLNSGRIQEFD</sequence>
<dbReference type="AlphaFoldDB" id="A0AAT9P6X4"/>
<organism evidence="2">
    <name type="scientific">Macrococcus psychrotolerans</name>
    <dbReference type="NCBI Taxonomy" id="3039389"/>
    <lineage>
        <taxon>Bacteria</taxon>
        <taxon>Bacillati</taxon>
        <taxon>Bacillota</taxon>
        <taxon>Bacilli</taxon>
        <taxon>Bacillales</taxon>
        <taxon>Staphylococcaceae</taxon>
        <taxon>Macrococcus</taxon>
    </lineage>
</organism>
<feature type="domain" description="Phage-Barnase-EndoU-ColicinE5/D-RelE like nuclease 3" evidence="1">
    <location>
        <begin position="23"/>
        <end position="120"/>
    </location>
</feature>
<dbReference type="InterPro" id="IPR041301">
    <property type="entry name" value="PBECR3"/>
</dbReference>
<keyword evidence="2" id="KW-0614">Plasmid</keyword>
<evidence type="ECO:0000313" key="2">
    <source>
        <dbReference type="EMBL" id="QYA34109.1"/>
    </source>
</evidence>
<evidence type="ECO:0000259" key="1">
    <source>
        <dbReference type="Pfam" id="PF18812"/>
    </source>
</evidence>
<gene>
    <name evidence="2" type="ORF">KYI10_11985</name>
</gene>
<protein>
    <submittedName>
        <fullName evidence="2">Plasmid-related protein</fullName>
    </submittedName>
</protein>
<accession>A0AAT9P6X4</accession>
<proteinExistence type="predicted"/>
<dbReference type="EMBL" id="CP079956">
    <property type="protein sequence ID" value="QYA34109.1"/>
    <property type="molecule type" value="Genomic_DNA"/>
</dbReference>